<dbReference type="RefSeq" id="WP_012111332.1">
    <property type="nucleotide sequence ID" value="NC_009719.1"/>
</dbReference>
<organism evidence="2 3">
    <name type="scientific">Parvibaculum lavamentivorans (strain DS-1 / DSM 13023 / NCIMB 13966)</name>
    <dbReference type="NCBI Taxonomy" id="402881"/>
    <lineage>
        <taxon>Bacteria</taxon>
        <taxon>Pseudomonadati</taxon>
        <taxon>Pseudomonadota</taxon>
        <taxon>Alphaproteobacteria</taxon>
        <taxon>Hyphomicrobiales</taxon>
        <taxon>Parvibaculaceae</taxon>
        <taxon>Parvibaculum</taxon>
    </lineage>
</organism>
<evidence type="ECO:0000313" key="3">
    <source>
        <dbReference type="Proteomes" id="UP000006377"/>
    </source>
</evidence>
<dbReference type="eggNOG" id="COG5462">
    <property type="taxonomic scope" value="Bacteria"/>
</dbReference>
<evidence type="ECO:0000313" key="2">
    <source>
        <dbReference type="EMBL" id="ABS64023.1"/>
    </source>
</evidence>
<dbReference type="EMBL" id="CP000774">
    <property type="protein sequence ID" value="ABS64023.1"/>
    <property type="molecule type" value="Genomic_DNA"/>
</dbReference>
<reference evidence="2 3" key="1">
    <citation type="journal article" date="2011" name="Stand. Genomic Sci.">
        <title>Complete genome sequence of Parvibaculum lavamentivorans type strain (DS-1(T)).</title>
        <authorList>
            <person name="Schleheck D."/>
            <person name="Weiss M."/>
            <person name="Pitluck S."/>
            <person name="Bruce D."/>
            <person name="Land M.L."/>
            <person name="Han S."/>
            <person name="Saunders E."/>
            <person name="Tapia R."/>
            <person name="Detter C."/>
            <person name="Brettin T."/>
            <person name="Han J."/>
            <person name="Woyke T."/>
            <person name="Goodwin L."/>
            <person name="Pennacchio L."/>
            <person name="Nolan M."/>
            <person name="Cook A.M."/>
            <person name="Kjelleberg S."/>
            <person name="Thomas T."/>
        </authorList>
    </citation>
    <scope>NUCLEOTIDE SEQUENCE [LARGE SCALE GENOMIC DNA]</scope>
    <source>
        <strain evidence="3">DS-1 / DSM 13023 / NCIMB 13966</strain>
    </source>
</reference>
<dbReference type="STRING" id="402881.Plav_2414"/>
<gene>
    <name evidence="2" type="ordered locus">Plav_2414</name>
</gene>
<name>A7HVU0_PARL1</name>
<dbReference type="OrthoDB" id="7165680at2"/>
<dbReference type="AlphaFoldDB" id="A7HVU0"/>
<dbReference type="HOGENOM" id="CLU_144121_1_0_5"/>
<accession>A7HVU0</accession>
<keyword evidence="3" id="KW-1185">Reference proteome</keyword>
<evidence type="ECO:0008006" key="4">
    <source>
        <dbReference type="Google" id="ProtNLM"/>
    </source>
</evidence>
<feature type="coiled-coil region" evidence="1">
    <location>
        <begin position="27"/>
        <end position="54"/>
    </location>
</feature>
<dbReference type="Proteomes" id="UP000006377">
    <property type="component" value="Chromosome"/>
</dbReference>
<sequence length="123" mass="13709">MIRIINLLLVMAVIGLSVGLYDIKYRAESADRQARQLEQRIAKEQEAIRVLRAEWSYLNQPERLQELAARYSALKPLTAAQIGSFEDVPMPHMADEFYAPSNRQPLGGYAGVAVSGMTGSTVR</sequence>
<protein>
    <recommendedName>
        <fullName evidence="4">Cell division protein FtsL</fullName>
    </recommendedName>
</protein>
<proteinExistence type="predicted"/>
<evidence type="ECO:0000256" key="1">
    <source>
        <dbReference type="SAM" id="Coils"/>
    </source>
</evidence>
<keyword evidence="1" id="KW-0175">Coiled coil</keyword>
<dbReference type="KEGG" id="pla:Plav_2414"/>